<protein>
    <recommendedName>
        <fullName evidence="4">G protein-coupled receptor</fullName>
    </recommendedName>
</protein>
<dbReference type="InterPro" id="IPR019425">
    <property type="entry name" value="7TM_GPCR_serpentine_rcpt_Srt"/>
</dbReference>
<evidence type="ECO:0008006" key="4">
    <source>
        <dbReference type="Google" id="ProtNLM"/>
    </source>
</evidence>
<keyword evidence="1" id="KW-1133">Transmembrane helix</keyword>
<dbReference type="AlphaFoldDB" id="A0AAV5TKC3"/>
<dbReference type="EMBL" id="BTSX01000004">
    <property type="protein sequence ID" value="GMS94776.1"/>
    <property type="molecule type" value="Genomic_DNA"/>
</dbReference>
<evidence type="ECO:0000313" key="3">
    <source>
        <dbReference type="Proteomes" id="UP001432027"/>
    </source>
</evidence>
<comment type="caution">
    <text evidence="2">The sequence shown here is derived from an EMBL/GenBank/DDBJ whole genome shotgun (WGS) entry which is preliminary data.</text>
</comment>
<evidence type="ECO:0000313" key="2">
    <source>
        <dbReference type="EMBL" id="GMS94776.1"/>
    </source>
</evidence>
<organism evidence="2 3">
    <name type="scientific">Pristionchus entomophagus</name>
    <dbReference type="NCBI Taxonomy" id="358040"/>
    <lineage>
        <taxon>Eukaryota</taxon>
        <taxon>Metazoa</taxon>
        <taxon>Ecdysozoa</taxon>
        <taxon>Nematoda</taxon>
        <taxon>Chromadorea</taxon>
        <taxon>Rhabditida</taxon>
        <taxon>Rhabditina</taxon>
        <taxon>Diplogasteromorpha</taxon>
        <taxon>Diplogasteroidea</taxon>
        <taxon>Neodiplogasteridae</taxon>
        <taxon>Pristionchus</taxon>
    </lineage>
</organism>
<proteinExistence type="predicted"/>
<dbReference type="Pfam" id="PF10321">
    <property type="entry name" value="7TM_GPCR_Srt"/>
    <property type="match status" value="1"/>
</dbReference>
<feature type="non-terminal residue" evidence="2">
    <location>
        <position position="63"/>
    </location>
</feature>
<feature type="transmembrane region" description="Helical" evidence="1">
    <location>
        <begin position="12"/>
        <end position="30"/>
    </location>
</feature>
<keyword evidence="1" id="KW-0812">Transmembrane</keyword>
<reference evidence="2" key="1">
    <citation type="submission" date="2023-10" db="EMBL/GenBank/DDBJ databases">
        <title>Genome assembly of Pristionchus species.</title>
        <authorList>
            <person name="Yoshida K."/>
            <person name="Sommer R.J."/>
        </authorList>
    </citation>
    <scope>NUCLEOTIDE SEQUENCE</scope>
    <source>
        <strain evidence="2">RS0144</strain>
    </source>
</reference>
<evidence type="ECO:0000256" key="1">
    <source>
        <dbReference type="SAM" id="Phobius"/>
    </source>
</evidence>
<name>A0AAV5TKC3_9BILA</name>
<dbReference type="PANTHER" id="PTHR23021:SF11">
    <property type="entry name" value="SERPENTINE RECEPTOR, CLASS T"/>
    <property type="match status" value="1"/>
</dbReference>
<dbReference type="Proteomes" id="UP001432027">
    <property type="component" value="Unassembled WGS sequence"/>
</dbReference>
<keyword evidence="1" id="KW-0472">Membrane</keyword>
<accession>A0AAV5TKC3</accession>
<gene>
    <name evidence="2" type="ORF">PENTCL1PPCAC_16951</name>
</gene>
<dbReference type="PANTHER" id="PTHR23021">
    <property type="entry name" value="SERPENTINE RECEPTOR, CLASS T"/>
    <property type="match status" value="1"/>
</dbReference>
<sequence>MSLHFRFIVMNYIPFPQIIITIGMISYQLIHGASRYSASPSVIYLVLNPSVRQELKRMIGIKT</sequence>
<keyword evidence="3" id="KW-1185">Reference proteome</keyword>